<dbReference type="OrthoDB" id="10555216at2759"/>
<evidence type="ECO:0000313" key="2">
    <source>
        <dbReference type="Proteomes" id="UP000799538"/>
    </source>
</evidence>
<protein>
    <submittedName>
        <fullName evidence="1">Uncharacterized protein</fullName>
    </submittedName>
</protein>
<keyword evidence="2" id="KW-1185">Reference proteome</keyword>
<evidence type="ECO:0000313" key="1">
    <source>
        <dbReference type="EMBL" id="KAF2220608.1"/>
    </source>
</evidence>
<dbReference type="AlphaFoldDB" id="A0A6A6G4Z0"/>
<organism evidence="1 2">
    <name type="scientific">Elsinoe ampelina</name>
    <dbReference type="NCBI Taxonomy" id="302913"/>
    <lineage>
        <taxon>Eukaryota</taxon>
        <taxon>Fungi</taxon>
        <taxon>Dikarya</taxon>
        <taxon>Ascomycota</taxon>
        <taxon>Pezizomycotina</taxon>
        <taxon>Dothideomycetes</taxon>
        <taxon>Dothideomycetidae</taxon>
        <taxon>Myriangiales</taxon>
        <taxon>Elsinoaceae</taxon>
        <taxon>Elsinoe</taxon>
    </lineage>
</organism>
<name>A0A6A6G4Z0_9PEZI</name>
<accession>A0A6A6G4Z0</accession>
<dbReference type="EMBL" id="ML992512">
    <property type="protein sequence ID" value="KAF2220608.1"/>
    <property type="molecule type" value="Genomic_DNA"/>
</dbReference>
<proteinExistence type="predicted"/>
<reference evidence="2" key="1">
    <citation type="journal article" date="2020" name="Stud. Mycol.">
        <title>101 Dothideomycetes genomes: A test case for predicting lifestyles and emergence of pathogens.</title>
        <authorList>
            <person name="Haridas S."/>
            <person name="Albert R."/>
            <person name="Binder M."/>
            <person name="Bloem J."/>
            <person name="LaButti K."/>
            <person name="Salamov A."/>
            <person name="Andreopoulos B."/>
            <person name="Baker S."/>
            <person name="Barry K."/>
            <person name="Bills G."/>
            <person name="Bluhm B."/>
            <person name="Cannon C."/>
            <person name="Castanera R."/>
            <person name="Culley D."/>
            <person name="Daum C."/>
            <person name="Ezra D."/>
            <person name="Gonzalez J."/>
            <person name="Henrissat B."/>
            <person name="Kuo A."/>
            <person name="Liang C."/>
            <person name="Lipzen A."/>
            <person name="Lutzoni F."/>
            <person name="Magnuson J."/>
            <person name="Mondo S."/>
            <person name="Nolan M."/>
            <person name="Ohm R."/>
            <person name="Pangilinan J."/>
            <person name="Park H.-J."/>
            <person name="Ramirez L."/>
            <person name="Alfaro M."/>
            <person name="Sun H."/>
            <person name="Tritt A."/>
            <person name="Yoshinaga Y."/>
            <person name="Zwiers L.-H."/>
            <person name="Turgeon B."/>
            <person name="Goodwin S."/>
            <person name="Spatafora J."/>
            <person name="Crous P."/>
            <person name="Grigoriev I."/>
        </authorList>
    </citation>
    <scope>NUCLEOTIDE SEQUENCE [LARGE SCALE GENOMIC DNA]</scope>
    <source>
        <strain evidence="2">CECT 20119</strain>
    </source>
</reference>
<sequence>MPRKRRPPPSTASPQAAQIDQLHATAQGEVYACNGVQSLEPLRVLLRGKRDFPARLFRTESDPLSMSGLVRYETHLFRPASTLPMLQRHCLTTGGDEQSQSLYFKLVQLPTSTCKALPIPLIIDLGSSVRGVAPCSVSQEQDPSRAVLVVS</sequence>
<dbReference type="Proteomes" id="UP000799538">
    <property type="component" value="Unassembled WGS sequence"/>
</dbReference>
<gene>
    <name evidence="1" type="ORF">BDZ85DRAFT_28958</name>
</gene>